<feature type="compositionally biased region" description="Gly residues" evidence="1">
    <location>
        <begin position="224"/>
        <end position="236"/>
    </location>
</feature>
<feature type="compositionally biased region" description="Low complexity" evidence="1">
    <location>
        <begin position="202"/>
        <end position="220"/>
    </location>
</feature>
<dbReference type="Pfam" id="PF07589">
    <property type="entry name" value="PEP-CTERM"/>
    <property type="match status" value="1"/>
</dbReference>
<comment type="caution">
    <text evidence="4">The sequence shown here is derived from an EMBL/GenBank/DDBJ whole genome shotgun (WGS) entry which is preliminary data.</text>
</comment>
<dbReference type="InterPro" id="IPR013424">
    <property type="entry name" value="Ice-binding_C"/>
</dbReference>
<evidence type="ECO:0000313" key="4">
    <source>
        <dbReference type="EMBL" id="GFE83605.1"/>
    </source>
</evidence>
<dbReference type="EMBL" id="BLJN01000006">
    <property type="protein sequence ID" value="GFE83605.1"/>
    <property type="molecule type" value="Genomic_DNA"/>
</dbReference>
<evidence type="ECO:0000256" key="2">
    <source>
        <dbReference type="SAM" id="SignalP"/>
    </source>
</evidence>
<dbReference type="AlphaFoldDB" id="A0A829YJW7"/>
<organism evidence="4 5">
    <name type="scientific">Steroidobacter agaridevorans</name>
    <dbReference type="NCBI Taxonomy" id="2695856"/>
    <lineage>
        <taxon>Bacteria</taxon>
        <taxon>Pseudomonadati</taxon>
        <taxon>Pseudomonadota</taxon>
        <taxon>Gammaproteobacteria</taxon>
        <taxon>Steroidobacterales</taxon>
        <taxon>Steroidobacteraceae</taxon>
        <taxon>Steroidobacter</taxon>
    </lineage>
</organism>
<dbReference type="Proteomes" id="UP000445000">
    <property type="component" value="Unassembled WGS sequence"/>
</dbReference>
<evidence type="ECO:0000313" key="5">
    <source>
        <dbReference type="Proteomes" id="UP000445000"/>
    </source>
</evidence>
<evidence type="ECO:0000256" key="1">
    <source>
        <dbReference type="SAM" id="MobiDB-lite"/>
    </source>
</evidence>
<feature type="domain" description="Ice-binding protein C-terminal" evidence="3">
    <location>
        <begin position="242"/>
        <end position="265"/>
    </location>
</feature>
<dbReference type="NCBIfam" id="TIGR02595">
    <property type="entry name" value="PEP_CTERM"/>
    <property type="match status" value="1"/>
</dbReference>
<evidence type="ECO:0000259" key="3">
    <source>
        <dbReference type="Pfam" id="PF07589"/>
    </source>
</evidence>
<keyword evidence="5" id="KW-1185">Reference proteome</keyword>
<feature type="chain" id="PRO_5032676729" description="Ice-binding protein C-terminal domain-containing protein" evidence="2">
    <location>
        <begin position="24"/>
        <end position="273"/>
    </location>
</feature>
<accession>A0A829YJW7</accession>
<keyword evidence="2" id="KW-0732">Signal</keyword>
<reference evidence="5" key="1">
    <citation type="submission" date="2020-01" db="EMBL/GenBank/DDBJ databases">
        <title>'Steroidobacter agaridevorans' sp. nov., agar-degrading bacteria isolated from rhizosphere soils.</title>
        <authorList>
            <person name="Ikenaga M."/>
            <person name="Kataoka M."/>
            <person name="Murouchi A."/>
            <person name="Katsuragi S."/>
            <person name="Sakai M."/>
        </authorList>
    </citation>
    <scope>NUCLEOTIDE SEQUENCE [LARGE SCALE GENOMIC DNA]</scope>
    <source>
        <strain evidence="5">YU21-B</strain>
    </source>
</reference>
<name>A0A829YJW7_9GAMM</name>
<proteinExistence type="predicted"/>
<gene>
    <name evidence="4" type="ORF">GCM10011487_56050</name>
</gene>
<feature type="region of interest" description="Disordered" evidence="1">
    <location>
        <begin position="194"/>
        <end position="246"/>
    </location>
</feature>
<dbReference type="RefSeq" id="WP_161815207.1">
    <property type="nucleotide sequence ID" value="NZ_BLJN01000006.1"/>
</dbReference>
<protein>
    <recommendedName>
        <fullName evidence="3">Ice-binding protein C-terminal domain-containing protein</fullName>
    </recommendedName>
</protein>
<sequence>MSKKSWVAMTGLCVLMATSAAQAHLIPICVEAYESGTEVSGAVDGATRTHVTFTRASRPAGAAPAVGMKSNEKAGPYWSASSGPLGNCQQLDISSSHARSRPLPEGVGPDAGVRLMPVTAVLMDTSVDPAAESNELDVTGQAHSIWGWAPDGGGNRAGLTGASTFSQGLGQQSSAAGNNSLIPWQTSHGSLGFQAGRPNPATGNSTGNNTGNNNGTIGRTPAGGTDGHSVGGGVGDDGQATQVPEPETLALLMVGLLGVALTSRRRRELAATG</sequence>
<feature type="signal peptide" evidence="2">
    <location>
        <begin position="1"/>
        <end position="23"/>
    </location>
</feature>